<evidence type="ECO:0000313" key="2">
    <source>
        <dbReference type="Proteomes" id="UP000070700"/>
    </source>
</evidence>
<dbReference type="GO" id="GO:0016705">
    <property type="term" value="F:oxidoreductase activity, acting on paired donors, with incorporation or reduction of molecular oxygen"/>
    <property type="evidence" value="ECO:0007669"/>
    <property type="project" value="InterPro"/>
</dbReference>
<dbReference type="RefSeq" id="XP_018066892.1">
    <property type="nucleotide sequence ID" value="XM_018220357.1"/>
</dbReference>
<gene>
    <name evidence="1" type="ORF">LY89DRAFT_738314</name>
</gene>
<organism evidence="1 2">
    <name type="scientific">Mollisia scopiformis</name>
    <name type="common">Conifer needle endophyte fungus</name>
    <name type="synonym">Phialocephala scopiformis</name>
    <dbReference type="NCBI Taxonomy" id="149040"/>
    <lineage>
        <taxon>Eukaryota</taxon>
        <taxon>Fungi</taxon>
        <taxon>Dikarya</taxon>
        <taxon>Ascomycota</taxon>
        <taxon>Pezizomycotina</taxon>
        <taxon>Leotiomycetes</taxon>
        <taxon>Helotiales</taxon>
        <taxon>Mollisiaceae</taxon>
        <taxon>Mollisia</taxon>
    </lineage>
</organism>
<proteinExistence type="predicted"/>
<dbReference type="KEGG" id="psco:LY89DRAFT_738314"/>
<dbReference type="AlphaFoldDB" id="A0A194WY62"/>
<dbReference type="OrthoDB" id="3559677at2759"/>
<accession>A0A194WY62</accession>
<dbReference type="InterPro" id="IPR036661">
    <property type="entry name" value="Luciferase-like_sf"/>
</dbReference>
<dbReference type="Gene3D" id="3.20.20.30">
    <property type="entry name" value="Luciferase-like domain"/>
    <property type="match status" value="1"/>
</dbReference>
<dbReference type="GeneID" id="28830083"/>
<protein>
    <submittedName>
        <fullName evidence="1">Uncharacterized protein</fullName>
    </submittedName>
</protein>
<keyword evidence="2" id="KW-1185">Reference proteome</keyword>
<name>A0A194WY62_MOLSC</name>
<sequence length="111" mass="12052">MGTRAEFLGEYSAIGGSSALQIRSGETVADEMERWIRISDVDGFNAGHVVAPQAWVDDVIDILISVSEKRGGLVGMEEKYSVPGGTRGASRLRPLHPRSAFKFDVLQNTSE</sequence>
<dbReference type="EMBL" id="KQ947424">
    <property type="protein sequence ID" value="KUJ12537.1"/>
    <property type="molecule type" value="Genomic_DNA"/>
</dbReference>
<evidence type="ECO:0000313" key="1">
    <source>
        <dbReference type="EMBL" id="KUJ12537.1"/>
    </source>
</evidence>
<reference evidence="1 2" key="1">
    <citation type="submission" date="2015-10" db="EMBL/GenBank/DDBJ databases">
        <title>Full genome of DAOMC 229536 Phialocephala scopiformis, a fungal endophyte of spruce producing the potent anti-insectan compound rugulosin.</title>
        <authorList>
            <consortium name="DOE Joint Genome Institute"/>
            <person name="Walker A.K."/>
            <person name="Frasz S.L."/>
            <person name="Seifert K.A."/>
            <person name="Miller J.D."/>
            <person name="Mondo S.J."/>
            <person name="Labutti K."/>
            <person name="Lipzen A."/>
            <person name="Dockter R."/>
            <person name="Kennedy M."/>
            <person name="Grigoriev I.V."/>
            <person name="Spatafora J.W."/>
        </authorList>
    </citation>
    <scope>NUCLEOTIDE SEQUENCE [LARGE SCALE GENOMIC DNA]</scope>
    <source>
        <strain evidence="1 2">CBS 120377</strain>
    </source>
</reference>
<dbReference type="Proteomes" id="UP000070700">
    <property type="component" value="Unassembled WGS sequence"/>
</dbReference>
<dbReference type="InParanoid" id="A0A194WY62"/>